<organism evidence="1 2">
    <name type="scientific">Polarella glacialis</name>
    <name type="common">Dinoflagellate</name>
    <dbReference type="NCBI Taxonomy" id="89957"/>
    <lineage>
        <taxon>Eukaryota</taxon>
        <taxon>Sar</taxon>
        <taxon>Alveolata</taxon>
        <taxon>Dinophyceae</taxon>
        <taxon>Suessiales</taxon>
        <taxon>Suessiaceae</taxon>
        <taxon>Polarella</taxon>
    </lineage>
</organism>
<protein>
    <submittedName>
        <fullName evidence="1">Uncharacterized protein</fullName>
    </submittedName>
</protein>
<name>A0A813DQ24_POLGL</name>
<sequence>VVDAMQLSSLRPLGREHVRWVAMEYKQNLVRGRITVVLTNQAYHKKMNLSNDLAAWTCWELLLKDHEYTMALVVLRRQYMPPMLDTVQDFVLAIKCPASLIETKKVKVESLLQELHLAADSFGTQVQSPSIYTDMIQ</sequence>
<dbReference type="EMBL" id="CAJNNV010004027">
    <property type="protein sequence ID" value="CAE8590024.1"/>
    <property type="molecule type" value="Genomic_DNA"/>
</dbReference>
<dbReference type="OrthoDB" id="364513at2759"/>
<feature type="non-terminal residue" evidence="1">
    <location>
        <position position="137"/>
    </location>
</feature>
<evidence type="ECO:0000313" key="2">
    <source>
        <dbReference type="Proteomes" id="UP000654075"/>
    </source>
</evidence>
<feature type="non-terminal residue" evidence="1">
    <location>
        <position position="1"/>
    </location>
</feature>
<dbReference type="AlphaFoldDB" id="A0A813DQ24"/>
<reference evidence="1" key="1">
    <citation type="submission" date="2021-02" db="EMBL/GenBank/DDBJ databases">
        <authorList>
            <person name="Dougan E. K."/>
            <person name="Rhodes N."/>
            <person name="Thang M."/>
            <person name="Chan C."/>
        </authorList>
    </citation>
    <scope>NUCLEOTIDE SEQUENCE</scope>
</reference>
<keyword evidence="2" id="KW-1185">Reference proteome</keyword>
<evidence type="ECO:0000313" key="1">
    <source>
        <dbReference type="EMBL" id="CAE8590024.1"/>
    </source>
</evidence>
<proteinExistence type="predicted"/>
<comment type="caution">
    <text evidence="1">The sequence shown here is derived from an EMBL/GenBank/DDBJ whole genome shotgun (WGS) entry which is preliminary data.</text>
</comment>
<dbReference type="Proteomes" id="UP000654075">
    <property type="component" value="Unassembled WGS sequence"/>
</dbReference>
<accession>A0A813DQ24</accession>
<gene>
    <name evidence="1" type="ORF">PGLA1383_LOCUS8759</name>
</gene>